<dbReference type="Proteomes" id="UP000789706">
    <property type="component" value="Unassembled WGS sequence"/>
</dbReference>
<dbReference type="SUPFAM" id="SSF81901">
    <property type="entry name" value="HCP-like"/>
    <property type="match status" value="1"/>
</dbReference>
<evidence type="ECO:0000313" key="1">
    <source>
        <dbReference type="EMBL" id="CAG8547784.1"/>
    </source>
</evidence>
<sequence length="101" mass="11121">MANGLGVEASDENAFELYSEKGNSVARFNVGLRFKLKSALTGNVNTMNSTGKSYEFATENDDSINQYMVGKYLCEGCGTMQDIKKAIYWLNKIGITIPIGY</sequence>
<gene>
    <name evidence="1" type="ORF">DEBURN_LOCUS6945</name>
</gene>
<accession>A0A9N9AZJ0</accession>
<evidence type="ECO:0000313" key="2">
    <source>
        <dbReference type="Proteomes" id="UP000789706"/>
    </source>
</evidence>
<keyword evidence="2" id="KW-1185">Reference proteome</keyword>
<proteinExistence type="predicted"/>
<dbReference type="Gene3D" id="1.25.40.10">
    <property type="entry name" value="Tetratricopeptide repeat domain"/>
    <property type="match status" value="1"/>
</dbReference>
<dbReference type="EMBL" id="CAJVPK010000771">
    <property type="protein sequence ID" value="CAG8547784.1"/>
    <property type="molecule type" value="Genomic_DNA"/>
</dbReference>
<comment type="caution">
    <text evidence="1">The sequence shown here is derived from an EMBL/GenBank/DDBJ whole genome shotgun (WGS) entry which is preliminary data.</text>
</comment>
<dbReference type="AlphaFoldDB" id="A0A9N9AZJ0"/>
<reference evidence="1" key="1">
    <citation type="submission" date="2021-06" db="EMBL/GenBank/DDBJ databases">
        <authorList>
            <person name="Kallberg Y."/>
            <person name="Tangrot J."/>
            <person name="Rosling A."/>
        </authorList>
    </citation>
    <scope>NUCLEOTIDE SEQUENCE</scope>
    <source>
        <strain evidence="1">AZ414A</strain>
    </source>
</reference>
<dbReference type="InterPro" id="IPR011990">
    <property type="entry name" value="TPR-like_helical_dom_sf"/>
</dbReference>
<organism evidence="1 2">
    <name type="scientific">Diversispora eburnea</name>
    <dbReference type="NCBI Taxonomy" id="1213867"/>
    <lineage>
        <taxon>Eukaryota</taxon>
        <taxon>Fungi</taxon>
        <taxon>Fungi incertae sedis</taxon>
        <taxon>Mucoromycota</taxon>
        <taxon>Glomeromycotina</taxon>
        <taxon>Glomeromycetes</taxon>
        <taxon>Diversisporales</taxon>
        <taxon>Diversisporaceae</taxon>
        <taxon>Diversispora</taxon>
    </lineage>
</organism>
<protein>
    <submittedName>
        <fullName evidence="1">3995_t:CDS:1</fullName>
    </submittedName>
</protein>
<name>A0A9N9AZJ0_9GLOM</name>